<dbReference type="InterPro" id="IPR050216">
    <property type="entry name" value="LRR_domain-containing"/>
</dbReference>
<dbReference type="PRINTS" id="PR00019">
    <property type="entry name" value="LEURICHRPT"/>
</dbReference>
<dbReference type="InterPro" id="IPR001611">
    <property type="entry name" value="Leu-rich_rpt"/>
</dbReference>
<accession>A0A0C2HBF9</accession>
<dbReference type="GO" id="GO:0005737">
    <property type="term" value="C:cytoplasm"/>
    <property type="evidence" value="ECO:0007669"/>
    <property type="project" value="TreeGrafter"/>
</dbReference>
<dbReference type="PANTHER" id="PTHR48051:SF21">
    <property type="entry name" value="CALPONIN-HOMOLOGY (CH) DOMAIN-CONTAINING PROTEIN"/>
    <property type="match status" value="1"/>
</dbReference>
<sequence>MKLNAFAGPLPPLSNYDYGFLFQLARSMEKVLEEAELCGALNLAGRKMKDFPAEVSTKYDLSDLVSLDLSGNRLSDVPSCVCESRSLESLRLRGNVLRSVPLNILFLRSLTVLDLSNNKIVQLPLSLFELPLEIMLLTGNRLSSIPREIRQLSTTLVEFVELCHLSLHTLDLSYNRIKRLPLHIGRMESLVELHIGSNPLQSPPASLIIKGREHIVKWMDIEANTGVHQDLSEYCDDGRNNFIFENLAVGRKNVDTSSSSNVEMRPQHLLSGNIAGSDSGYASTTDDHRLHHEGETDQ</sequence>
<dbReference type="AlphaFoldDB" id="A0A0C2HBF9"/>
<dbReference type="InterPro" id="IPR032675">
    <property type="entry name" value="LRR_dom_sf"/>
</dbReference>
<keyword evidence="1" id="KW-0433">Leucine-rich repeat</keyword>
<dbReference type="SUPFAM" id="SSF52058">
    <property type="entry name" value="L domain-like"/>
    <property type="match status" value="1"/>
</dbReference>
<dbReference type="EMBL" id="KN726244">
    <property type="protein sequence ID" value="KIH68989.1"/>
    <property type="molecule type" value="Genomic_DNA"/>
</dbReference>
<organism evidence="4 5">
    <name type="scientific">Ancylostoma duodenale</name>
    <dbReference type="NCBI Taxonomy" id="51022"/>
    <lineage>
        <taxon>Eukaryota</taxon>
        <taxon>Metazoa</taxon>
        <taxon>Ecdysozoa</taxon>
        <taxon>Nematoda</taxon>
        <taxon>Chromadorea</taxon>
        <taxon>Rhabditida</taxon>
        <taxon>Rhabditina</taxon>
        <taxon>Rhabditomorpha</taxon>
        <taxon>Strongyloidea</taxon>
        <taxon>Ancylostomatidae</taxon>
        <taxon>Ancylostomatinae</taxon>
        <taxon>Ancylostoma</taxon>
    </lineage>
</organism>
<name>A0A0C2HBF9_9BILA</name>
<dbReference type="SMART" id="SM00369">
    <property type="entry name" value="LRR_TYP"/>
    <property type="match status" value="4"/>
</dbReference>
<dbReference type="Gene3D" id="3.80.10.10">
    <property type="entry name" value="Ribonuclease Inhibitor"/>
    <property type="match status" value="1"/>
</dbReference>
<feature type="compositionally biased region" description="Basic and acidic residues" evidence="3">
    <location>
        <begin position="285"/>
        <end position="298"/>
    </location>
</feature>
<reference evidence="4 5" key="1">
    <citation type="submission" date="2013-12" db="EMBL/GenBank/DDBJ databases">
        <title>Draft genome of the parsitic nematode Ancylostoma duodenale.</title>
        <authorList>
            <person name="Mitreva M."/>
        </authorList>
    </citation>
    <scope>NUCLEOTIDE SEQUENCE [LARGE SCALE GENOMIC DNA]</scope>
    <source>
        <strain evidence="4 5">Zhejiang</strain>
    </source>
</reference>
<feature type="region of interest" description="Disordered" evidence="3">
    <location>
        <begin position="271"/>
        <end position="298"/>
    </location>
</feature>
<evidence type="ECO:0000313" key="4">
    <source>
        <dbReference type="EMBL" id="KIH68989.1"/>
    </source>
</evidence>
<evidence type="ECO:0000313" key="5">
    <source>
        <dbReference type="Proteomes" id="UP000054047"/>
    </source>
</evidence>
<dbReference type="InterPro" id="IPR003591">
    <property type="entry name" value="Leu-rich_rpt_typical-subtyp"/>
</dbReference>
<feature type="compositionally biased region" description="Polar residues" evidence="3">
    <location>
        <begin position="274"/>
        <end position="284"/>
    </location>
</feature>
<keyword evidence="2" id="KW-0677">Repeat</keyword>
<evidence type="ECO:0000256" key="1">
    <source>
        <dbReference type="ARBA" id="ARBA00022614"/>
    </source>
</evidence>
<dbReference type="PROSITE" id="PS51450">
    <property type="entry name" value="LRR"/>
    <property type="match status" value="3"/>
</dbReference>
<protein>
    <submittedName>
        <fullName evidence="4">Leucine Rich repeat-containing domain protein</fullName>
    </submittedName>
</protein>
<keyword evidence="5" id="KW-1185">Reference proteome</keyword>
<proteinExistence type="predicted"/>
<dbReference type="Proteomes" id="UP000054047">
    <property type="component" value="Unassembled WGS sequence"/>
</dbReference>
<evidence type="ECO:0000256" key="3">
    <source>
        <dbReference type="SAM" id="MobiDB-lite"/>
    </source>
</evidence>
<evidence type="ECO:0000256" key="2">
    <source>
        <dbReference type="ARBA" id="ARBA00022737"/>
    </source>
</evidence>
<gene>
    <name evidence="4" type="ORF">ANCDUO_00669</name>
</gene>
<dbReference type="Pfam" id="PF00560">
    <property type="entry name" value="LRR_1"/>
    <property type="match status" value="3"/>
</dbReference>
<dbReference type="OrthoDB" id="660555at2759"/>
<dbReference type="PANTHER" id="PTHR48051">
    <property type="match status" value="1"/>
</dbReference>